<protein>
    <submittedName>
        <fullName evidence="2">SPFH domain-containing protein</fullName>
    </submittedName>
</protein>
<evidence type="ECO:0000313" key="3">
    <source>
        <dbReference type="Proteomes" id="UP000759273"/>
    </source>
</evidence>
<dbReference type="AlphaFoldDB" id="A0A943DHZ1"/>
<comment type="caution">
    <text evidence="2">The sequence shown here is derived from an EMBL/GenBank/DDBJ whole genome shotgun (WGS) entry which is preliminary data.</text>
</comment>
<dbReference type="Proteomes" id="UP000759273">
    <property type="component" value="Unassembled WGS sequence"/>
</dbReference>
<dbReference type="CDD" id="cd03408">
    <property type="entry name" value="SPFH_like_u1"/>
    <property type="match status" value="1"/>
</dbReference>
<evidence type="ECO:0000313" key="2">
    <source>
        <dbReference type="EMBL" id="MBS5332803.1"/>
    </source>
</evidence>
<dbReference type="InterPro" id="IPR033880">
    <property type="entry name" value="SPFH_YdjI"/>
</dbReference>
<gene>
    <name evidence="2" type="ORF">KHY36_09775</name>
</gene>
<evidence type="ECO:0000259" key="1">
    <source>
        <dbReference type="Pfam" id="PF13421"/>
    </source>
</evidence>
<dbReference type="EMBL" id="JAGZGG010000023">
    <property type="protein sequence ID" value="MBS5332803.1"/>
    <property type="molecule type" value="Genomic_DNA"/>
</dbReference>
<dbReference type="PANTHER" id="PTHR37826:SF2">
    <property type="entry name" value="ZINC-RIBBON DOMAIN-CONTAINING PROTEIN"/>
    <property type="match status" value="1"/>
</dbReference>
<dbReference type="Pfam" id="PF13421">
    <property type="entry name" value="Band_7_1"/>
    <property type="match status" value="1"/>
</dbReference>
<proteinExistence type="predicted"/>
<accession>A0A943DHZ1</accession>
<organism evidence="2 3">
    <name type="scientific">Subdoligranulum variabile</name>
    <dbReference type="NCBI Taxonomy" id="214851"/>
    <lineage>
        <taxon>Bacteria</taxon>
        <taxon>Bacillati</taxon>
        <taxon>Bacillota</taxon>
        <taxon>Clostridia</taxon>
        <taxon>Eubacteriales</taxon>
        <taxon>Oscillospiraceae</taxon>
        <taxon>Subdoligranulum</taxon>
    </lineage>
</organism>
<dbReference type="PANTHER" id="PTHR37826">
    <property type="entry name" value="FLOTILLIN BAND_7_5 DOMAIN PROTEIN"/>
    <property type="match status" value="1"/>
</dbReference>
<name>A0A943DHZ1_9FIRM</name>
<feature type="domain" description="SPFH" evidence="1">
    <location>
        <begin position="52"/>
        <end position="276"/>
    </location>
</feature>
<sequence>MGLIRAAMGAAGGVMADQWKEYFYCEAMPADLLATRGWKRQSGRSANTKGSDNIITNGSIVAVADGQCAMIVEQGKVVDMCAEPGEYTYDTGSAPSLFSGDLSDSIGAVFQNIGKRFTFGGEAPMDQRIYYFNTKELVGNKYGTPSPVPFRVVDQRAGIDIDIAIRCFGEYSYRITNPILFYTNVCGNVEEGYTRDEIDGQLKSELMTALQPAFAKISDMGIRYSALPGHTMELAEALNDVLSAKWGKLRGIEIVSFGVSSVKASEEDEQMLKEMQRNAAFMDPTRAAAHLVGAQASAMQTAAGNQGAGPAMAFMGMNMAGAAGGMNAQNLYQMGAQQQAAAQPAPAPAAAPAGWTCSCGQTGNTGKFCANCGSPKPAPAPAADSWVCSCGTSNTGKFCCNCGNPKPAPAPAKCSQCGWTPVDPAHPPKFCPECGKPFGQ</sequence>
<reference evidence="2" key="1">
    <citation type="submission" date="2021-02" db="EMBL/GenBank/DDBJ databases">
        <title>Infant gut strain persistence is associated with maternal origin, phylogeny, and functional potential including surface adhesion and iron acquisition.</title>
        <authorList>
            <person name="Lou Y.C."/>
        </authorList>
    </citation>
    <scope>NUCLEOTIDE SEQUENCE</scope>
    <source>
        <strain evidence="2">L3_101_000M1_dasL3_101_000M1_concoct_87</strain>
    </source>
</reference>